<evidence type="ECO:0000313" key="4">
    <source>
        <dbReference type="WBParaSite" id="TASK_0000154501-mRNA-1"/>
    </source>
</evidence>
<feature type="region of interest" description="Disordered" evidence="1">
    <location>
        <begin position="1"/>
        <end position="28"/>
    </location>
</feature>
<organism evidence="4">
    <name type="scientific">Taenia asiatica</name>
    <name type="common">Asian tapeworm</name>
    <dbReference type="NCBI Taxonomy" id="60517"/>
    <lineage>
        <taxon>Eukaryota</taxon>
        <taxon>Metazoa</taxon>
        <taxon>Spiralia</taxon>
        <taxon>Lophotrochozoa</taxon>
        <taxon>Platyhelminthes</taxon>
        <taxon>Cestoda</taxon>
        <taxon>Eucestoda</taxon>
        <taxon>Cyclophyllidea</taxon>
        <taxon>Taeniidae</taxon>
        <taxon>Taenia</taxon>
    </lineage>
</organism>
<sequence length="549" mass="60705">MSVRGVCPSVEASDVTGPESKSTSMSAHVKRCVGGLRVYHSNEKGYSRRQPQRTAPDGDTWHEVQSAWKNECTNASSDDDFSHENVVPSDDSDNNNGQSSGLGNVESHNNFESAEAVSIRSSMNTDPSNTVPSASLAEKTPKNQNVLHSTRFRFPSTSVKGIAKNNSAKFGSNLRLSHLRPQARTESKVPDEGILDKVVRYCHIKHAHDQQRQKRSRIVVPKPKTKRSRLNKQLEATLSTPDEEYKATYSDLSTVTSILSTQRSCDTKNTSTTYQDKSESEDQLMAQISAQVQHMQLSSENASTLEQDAIAVEPHPTLLVSSPEVGVQHSEEKGNLPSLSPIDEVNTVASATDVSITHRPRGCEGDVRAEVILADGAKQETNPGFGSRNFMHFTTTISSPLRKIIQIAPGVIQRNITPQLTPYGKVTRCVPIKSQLRTGRLRNHHQVAPNISVVMASKNRLFLRKQFIKKSFFLPESANLEDILADADDRRIIAICNRFHCEMVAFSKVPRKGSMKHEVILSAGCRDDIAKCARCLDARLNWCISPQLD</sequence>
<accession>A0A0R3VVW0</accession>
<gene>
    <name evidence="2" type="ORF">TASK_LOCUS1546</name>
</gene>
<proteinExistence type="predicted"/>
<dbReference type="Proteomes" id="UP000282613">
    <property type="component" value="Unassembled WGS sequence"/>
</dbReference>
<feature type="compositionally biased region" description="Low complexity" evidence="1">
    <location>
        <begin position="94"/>
        <end position="104"/>
    </location>
</feature>
<keyword evidence="3" id="KW-1185">Reference proteome</keyword>
<evidence type="ECO:0000256" key="1">
    <source>
        <dbReference type="SAM" id="MobiDB-lite"/>
    </source>
</evidence>
<name>A0A0R3VVW0_TAEAS</name>
<reference evidence="4" key="1">
    <citation type="submission" date="2017-02" db="UniProtKB">
        <authorList>
            <consortium name="WormBaseParasite"/>
        </authorList>
    </citation>
    <scope>IDENTIFICATION</scope>
</reference>
<dbReference type="AlphaFoldDB" id="A0A0R3VVW0"/>
<dbReference type="WBParaSite" id="TASK_0000154501-mRNA-1">
    <property type="protein sequence ID" value="TASK_0000154501-mRNA-1"/>
    <property type="gene ID" value="TASK_0000154501"/>
</dbReference>
<dbReference type="OrthoDB" id="6254633at2759"/>
<evidence type="ECO:0000313" key="2">
    <source>
        <dbReference type="EMBL" id="VDK23228.1"/>
    </source>
</evidence>
<reference evidence="2 3" key="2">
    <citation type="submission" date="2018-11" db="EMBL/GenBank/DDBJ databases">
        <authorList>
            <consortium name="Pathogen Informatics"/>
        </authorList>
    </citation>
    <scope>NUCLEOTIDE SEQUENCE [LARGE SCALE GENOMIC DNA]</scope>
</reference>
<evidence type="ECO:0000313" key="3">
    <source>
        <dbReference type="Proteomes" id="UP000282613"/>
    </source>
</evidence>
<dbReference type="EMBL" id="UYRS01000435">
    <property type="protein sequence ID" value="VDK23228.1"/>
    <property type="molecule type" value="Genomic_DNA"/>
</dbReference>
<protein>
    <submittedName>
        <fullName evidence="4">ULP_PROTEASE domain-containing protein</fullName>
    </submittedName>
</protein>
<feature type="region of interest" description="Disordered" evidence="1">
    <location>
        <begin position="73"/>
        <end position="152"/>
    </location>
</feature>
<feature type="compositionally biased region" description="Polar residues" evidence="1">
    <location>
        <begin position="119"/>
        <end position="133"/>
    </location>
</feature>